<dbReference type="OrthoDB" id="9761045at2"/>
<name>A0A4S4BV88_9BACL</name>
<dbReference type="InterPro" id="IPR012341">
    <property type="entry name" value="6hp_glycosidase-like_sf"/>
</dbReference>
<accession>A0A4S4BV88</accession>
<evidence type="ECO:0000313" key="7">
    <source>
        <dbReference type="Proteomes" id="UP000310636"/>
    </source>
</evidence>
<comment type="catalytic activity">
    <reaction evidence="1">
        <text>Hydrolysis of terminal non-reducing alpha-L-rhamnose residues in alpha-L-rhamnosides.</text>
        <dbReference type="EC" id="3.2.1.40"/>
    </reaction>
</comment>
<evidence type="ECO:0000259" key="3">
    <source>
        <dbReference type="Pfam" id="PF05592"/>
    </source>
</evidence>
<evidence type="ECO:0000256" key="2">
    <source>
        <dbReference type="ARBA" id="ARBA00012652"/>
    </source>
</evidence>
<evidence type="ECO:0000313" key="6">
    <source>
        <dbReference type="EMBL" id="THF76888.1"/>
    </source>
</evidence>
<dbReference type="InterPro" id="IPR013737">
    <property type="entry name" value="Bac_rhamnosid_N"/>
</dbReference>
<evidence type="ECO:0000259" key="5">
    <source>
        <dbReference type="Pfam" id="PF17389"/>
    </source>
</evidence>
<dbReference type="InterPro" id="IPR008902">
    <property type="entry name" value="Rhamnosid_concanavalin"/>
</dbReference>
<dbReference type="Proteomes" id="UP000310636">
    <property type="component" value="Unassembled WGS sequence"/>
</dbReference>
<comment type="caution">
    <text evidence="6">The sequence shown here is derived from an EMBL/GenBank/DDBJ whole genome shotgun (WGS) entry which is preliminary data.</text>
</comment>
<dbReference type="Gene3D" id="2.60.420.10">
    <property type="entry name" value="Maltose phosphorylase, domain 3"/>
    <property type="match status" value="1"/>
</dbReference>
<feature type="domain" description="Bacterial alpha-L-rhamnosidase N-terminal" evidence="4">
    <location>
        <begin position="34"/>
        <end position="190"/>
    </location>
</feature>
<keyword evidence="7" id="KW-1185">Reference proteome</keyword>
<protein>
    <recommendedName>
        <fullName evidence="2">alpha-L-rhamnosidase</fullName>
        <ecNumber evidence="2">3.2.1.40</ecNumber>
    </recommendedName>
</protein>
<dbReference type="EC" id="3.2.1.40" evidence="2"/>
<reference evidence="6 7" key="1">
    <citation type="submission" date="2019-04" db="EMBL/GenBank/DDBJ databases">
        <title>Cohnella sp. nov. isolated from preserved vegetables.</title>
        <authorList>
            <person name="Lin S.-Y."/>
            <person name="Hung M.-H."/>
            <person name="Young C.-C."/>
        </authorList>
    </citation>
    <scope>NUCLEOTIDE SEQUENCE [LARGE SCALE GENOMIC DNA]</scope>
    <source>
        <strain evidence="6 7">CC-MHH1044</strain>
    </source>
</reference>
<dbReference type="InterPro" id="IPR035396">
    <property type="entry name" value="Bac_rhamnosid6H"/>
</dbReference>
<gene>
    <name evidence="6" type="ORF">E6C55_17650</name>
</gene>
<dbReference type="GO" id="GO:0030596">
    <property type="term" value="F:alpha-L-rhamnosidase activity"/>
    <property type="evidence" value="ECO:0007669"/>
    <property type="project" value="UniProtKB-EC"/>
</dbReference>
<feature type="domain" description="Alpha-L-rhamnosidase concanavalin-like" evidence="3">
    <location>
        <begin position="202"/>
        <end position="289"/>
    </location>
</feature>
<sequence length="708" mass="80975">MIESNLRQARWIACGTCDEKAAPLFRKSVRLPGKAKEARLRISGLGFYVLKINGRRLGNELLQPAFTSYDKTVLFNRYDVLDYLIEGDNKFEVKLGNGWYNECQPTAWEFQHALWRDRPKFILELELDGRIALVSDSSWECAASATLFNSLRCGETYDAAYRIEHWEGATVVPAPGGILKEQAIPPIRLRETYPPVRIVPSPTPVIYDFGVNLSGNVQIKVSGRRGSRVILQYFEALRTTATPDLERYKQHVYEDRFQRDEYILSGEGDEVWHSEFGYNGFRYVRVYGDYDTIEVMARCFHTDLADAGGLSCDHPLVNRIQAAVRRSTLTNFHHLPTDCPHREKNGWTADAHLACEQALFNFDMRDAYIKWLDDLVDCQLPGGRIPCIAPTSTWGYDRLFAGPAWDAALFVIPWQLYRYTGDVDCLRRYHEPMARYVDYLQSILEDGICRNGLGDWSAPPNAAPFPRESLLTAYSYCMADLYGRISGLLQDKMNERKGSELAAAIRVAFRSRFVGMPCESQTFYAIMLYFDLVAGEEKDYALKRLLETIEQERGHLVGGIFCAKMLLDVLTEHGHIELAYRIASQEDFPGWGYMTKLCAGTLGENWFGGSSMNHPMFSEIGAWYYKALAGFRIDDRQPGFRHIRIAPYSPADIGRFSAWHRTPFGRLELGWDEENLILTLPQGITATFEYGHERHELSSGVYRYKRQQ</sequence>
<dbReference type="InterPro" id="IPR008928">
    <property type="entry name" value="6-hairpin_glycosidase_sf"/>
</dbReference>
<dbReference type="InterPro" id="IPR016007">
    <property type="entry name" value="Alpha_rhamnosid"/>
</dbReference>
<feature type="domain" description="Alpha-L-rhamnosidase six-hairpin glycosidase" evidence="5">
    <location>
        <begin position="307"/>
        <end position="627"/>
    </location>
</feature>
<dbReference type="Gene3D" id="1.50.10.10">
    <property type="match status" value="1"/>
</dbReference>
<dbReference type="Gene3D" id="2.60.120.260">
    <property type="entry name" value="Galactose-binding domain-like"/>
    <property type="match status" value="2"/>
</dbReference>
<dbReference type="GO" id="GO:0005975">
    <property type="term" value="P:carbohydrate metabolic process"/>
    <property type="evidence" value="ECO:0007669"/>
    <property type="project" value="InterPro"/>
</dbReference>
<dbReference type="SUPFAM" id="SSF48208">
    <property type="entry name" value="Six-hairpin glycosidases"/>
    <property type="match status" value="1"/>
</dbReference>
<dbReference type="PANTHER" id="PTHR33307">
    <property type="entry name" value="ALPHA-RHAMNOSIDASE (EUROFUNG)"/>
    <property type="match status" value="1"/>
</dbReference>
<dbReference type="Pfam" id="PF05592">
    <property type="entry name" value="Bac_rhamnosid"/>
    <property type="match status" value="1"/>
</dbReference>
<dbReference type="RefSeq" id="WP_136371135.1">
    <property type="nucleotide sequence ID" value="NZ_SSOB01000022.1"/>
</dbReference>
<dbReference type="AlphaFoldDB" id="A0A4S4BV88"/>
<proteinExistence type="predicted"/>
<evidence type="ECO:0000259" key="4">
    <source>
        <dbReference type="Pfam" id="PF08531"/>
    </source>
</evidence>
<dbReference type="Pfam" id="PF17389">
    <property type="entry name" value="Bac_rhamnosid6H"/>
    <property type="match status" value="1"/>
</dbReference>
<organism evidence="6 7">
    <name type="scientific">Cohnella fermenti</name>
    <dbReference type="NCBI Taxonomy" id="2565925"/>
    <lineage>
        <taxon>Bacteria</taxon>
        <taxon>Bacillati</taxon>
        <taxon>Bacillota</taxon>
        <taxon>Bacilli</taxon>
        <taxon>Bacillales</taxon>
        <taxon>Paenibacillaceae</taxon>
        <taxon>Cohnella</taxon>
    </lineage>
</organism>
<dbReference type="Pfam" id="PF08531">
    <property type="entry name" value="Bac_rhamnosid_N"/>
    <property type="match status" value="1"/>
</dbReference>
<dbReference type="PANTHER" id="PTHR33307:SF6">
    <property type="entry name" value="ALPHA-RHAMNOSIDASE (EUROFUNG)-RELATED"/>
    <property type="match status" value="1"/>
</dbReference>
<dbReference type="EMBL" id="SSOB01000022">
    <property type="protein sequence ID" value="THF76888.1"/>
    <property type="molecule type" value="Genomic_DNA"/>
</dbReference>
<evidence type="ECO:0000256" key="1">
    <source>
        <dbReference type="ARBA" id="ARBA00001445"/>
    </source>
</evidence>